<reference evidence="1 2" key="1">
    <citation type="submission" date="2016-10" db="EMBL/GenBank/DDBJ databases">
        <title>Genome sequence of the ascomycete fungus Penicillium subrubescens.</title>
        <authorList>
            <person name="De Vries R.P."/>
            <person name="Peng M."/>
            <person name="Dilokpimol A."/>
            <person name="Hilden K."/>
            <person name="Makela M.R."/>
            <person name="Grigoriev I."/>
            <person name="Riley R."/>
            <person name="Granchi Z."/>
        </authorList>
    </citation>
    <scope>NUCLEOTIDE SEQUENCE [LARGE SCALE GENOMIC DNA]</scope>
    <source>
        <strain evidence="1 2">CBS 132785</strain>
    </source>
</reference>
<dbReference type="Proteomes" id="UP000186955">
    <property type="component" value="Unassembled WGS sequence"/>
</dbReference>
<dbReference type="EMBL" id="MNBE01000398">
    <property type="protein sequence ID" value="OKP10094.1"/>
    <property type="molecule type" value="Genomic_DNA"/>
</dbReference>
<comment type="caution">
    <text evidence="1">The sequence shown here is derived from an EMBL/GenBank/DDBJ whole genome shotgun (WGS) entry which is preliminary data.</text>
</comment>
<evidence type="ECO:0000313" key="1">
    <source>
        <dbReference type="EMBL" id="OKP10094.1"/>
    </source>
</evidence>
<accession>A0A1Q5UC91</accession>
<organism evidence="1 2">
    <name type="scientific">Penicillium subrubescens</name>
    <dbReference type="NCBI Taxonomy" id="1316194"/>
    <lineage>
        <taxon>Eukaryota</taxon>
        <taxon>Fungi</taxon>
        <taxon>Dikarya</taxon>
        <taxon>Ascomycota</taxon>
        <taxon>Pezizomycotina</taxon>
        <taxon>Eurotiomycetes</taxon>
        <taxon>Eurotiomycetidae</taxon>
        <taxon>Eurotiales</taxon>
        <taxon>Aspergillaceae</taxon>
        <taxon>Penicillium</taxon>
    </lineage>
</organism>
<dbReference type="AlphaFoldDB" id="A0A1Q5UC91"/>
<gene>
    <name evidence="1" type="ORF">PENSUB_4559</name>
</gene>
<proteinExistence type="predicted"/>
<keyword evidence="2" id="KW-1185">Reference proteome</keyword>
<sequence>MTEQGVGTPELTRSEIKVPGKKVGATAGEVSQIEDSDGWGPRFSAAATAPKDQCRFIGWCGDTCVSPQQPHMKPHKARVIDDLPRTNGLMKLRACVQPLE</sequence>
<name>A0A1Q5UC91_9EURO</name>
<evidence type="ECO:0000313" key="2">
    <source>
        <dbReference type="Proteomes" id="UP000186955"/>
    </source>
</evidence>
<protein>
    <submittedName>
        <fullName evidence="1">Uncharacterized protein</fullName>
    </submittedName>
</protein>